<evidence type="ECO:0000313" key="2">
    <source>
        <dbReference type="EMBL" id="ARI78037.1"/>
    </source>
</evidence>
<evidence type="ECO:0000313" key="3">
    <source>
        <dbReference type="Proteomes" id="UP000192527"/>
    </source>
</evidence>
<dbReference type="AlphaFoldDB" id="A0A1W5ZXR2"/>
<sequence length="60" mass="7045">MAKRNRPPFEQFFNNFSNENKGKQEQEPASVDWSDLITEASKTWKSISPIVKPMIDKFKK</sequence>
<feature type="compositionally biased region" description="Low complexity" evidence="1">
    <location>
        <begin position="9"/>
        <end position="19"/>
    </location>
</feature>
<dbReference type="RefSeq" id="WP_085030497.1">
    <property type="nucleotide sequence ID" value="NZ_CP020772.1"/>
</dbReference>
<reference evidence="2 3" key="1">
    <citation type="submission" date="2017-04" db="EMBL/GenBank/DDBJ databases">
        <title>The whole genome sequencing and assembly of Halobacillus mangrovi strain.</title>
        <authorList>
            <person name="Lee S.-J."/>
            <person name="Park M.-K."/>
            <person name="Kim J.-Y."/>
            <person name="Lee Y.-J."/>
            <person name="Yi H."/>
            <person name="Bahn Y.-S."/>
            <person name="Kim J.F."/>
            <person name="Lee D.-W."/>
        </authorList>
    </citation>
    <scope>NUCLEOTIDE SEQUENCE [LARGE SCALE GENOMIC DNA]</scope>
    <source>
        <strain evidence="2 3">KTB 131</strain>
    </source>
</reference>
<dbReference type="Proteomes" id="UP000192527">
    <property type="component" value="Chromosome"/>
</dbReference>
<dbReference type="EMBL" id="CP020772">
    <property type="protein sequence ID" value="ARI78037.1"/>
    <property type="molecule type" value="Genomic_DNA"/>
</dbReference>
<dbReference type="KEGG" id="hmn:HM131_14775"/>
<evidence type="ECO:0000256" key="1">
    <source>
        <dbReference type="SAM" id="MobiDB-lite"/>
    </source>
</evidence>
<name>A0A1W5ZXR2_9BACI</name>
<protein>
    <submittedName>
        <fullName evidence="2">Uncharacterized protein</fullName>
    </submittedName>
</protein>
<organism evidence="2 3">
    <name type="scientific">Halobacillus mangrovi</name>
    <dbReference type="NCBI Taxonomy" id="402384"/>
    <lineage>
        <taxon>Bacteria</taxon>
        <taxon>Bacillati</taxon>
        <taxon>Bacillota</taxon>
        <taxon>Bacilli</taxon>
        <taxon>Bacillales</taxon>
        <taxon>Bacillaceae</taxon>
        <taxon>Halobacillus</taxon>
    </lineage>
</organism>
<dbReference type="OrthoDB" id="2974184at2"/>
<accession>A0A1W5ZXR2</accession>
<gene>
    <name evidence="2" type="ORF">HM131_14775</name>
</gene>
<proteinExistence type="predicted"/>
<feature type="region of interest" description="Disordered" evidence="1">
    <location>
        <begin position="1"/>
        <end position="29"/>
    </location>
</feature>
<keyword evidence="3" id="KW-1185">Reference proteome</keyword>
<dbReference type="STRING" id="402384.HM131_14775"/>